<sequence>MNNDAIISAKKVGLMFFLYTLMLMAVVVIAGLVNT</sequence>
<dbReference type="EMBL" id="AZAJ01000001">
    <property type="protein sequence ID" value="ETA68848.1"/>
    <property type="molecule type" value="Genomic_DNA"/>
</dbReference>
<protein>
    <submittedName>
        <fullName evidence="2">Uncharacterized protein</fullName>
    </submittedName>
</protein>
<dbReference type="Proteomes" id="UP000019483">
    <property type="component" value="Unassembled WGS sequence"/>
</dbReference>
<name>W9DSS2_METTI</name>
<keyword evidence="3" id="KW-1185">Reference proteome</keyword>
<comment type="caution">
    <text evidence="2">The sequence shown here is derived from an EMBL/GenBank/DDBJ whole genome shotgun (WGS) entry which is preliminary data.</text>
</comment>
<keyword evidence="1" id="KW-0472">Membrane</keyword>
<evidence type="ECO:0000313" key="3">
    <source>
        <dbReference type="Proteomes" id="UP000019483"/>
    </source>
</evidence>
<evidence type="ECO:0000313" key="2">
    <source>
        <dbReference type="EMBL" id="ETA68848.1"/>
    </source>
</evidence>
<reference evidence="2 3" key="1">
    <citation type="submission" date="2013-08" db="EMBL/GenBank/DDBJ databases">
        <authorList>
            <consortium name="DOE Joint Genome Institute"/>
            <person name="Eisen J."/>
            <person name="Huntemann M."/>
            <person name="Han J."/>
            <person name="Chen A."/>
            <person name="Kyrpides N."/>
            <person name="Mavromatis K."/>
            <person name="Markowitz V."/>
            <person name="Palaniappan K."/>
            <person name="Ivanova N."/>
            <person name="Schaumberg A."/>
            <person name="Pati A."/>
            <person name="Liolios K."/>
            <person name="Nordberg H.P."/>
            <person name="Cantor M.N."/>
            <person name="Hua S.X."/>
            <person name="Woyke T."/>
        </authorList>
    </citation>
    <scope>NUCLEOTIDE SEQUENCE [LARGE SCALE GENOMIC DNA]</scope>
    <source>
        <strain evidence="2 3">DSM 2278</strain>
    </source>
</reference>
<dbReference type="AlphaFoldDB" id="W9DSS2"/>
<accession>W9DSS2</accession>
<evidence type="ECO:0000256" key="1">
    <source>
        <dbReference type="SAM" id="Phobius"/>
    </source>
</evidence>
<keyword evidence="1" id="KW-0812">Transmembrane</keyword>
<keyword evidence="1" id="KW-1133">Transmembrane helix</keyword>
<gene>
    <name evidence="2" type="ORF">MettiDRAFT_2334</name>
</gene>
<feature type="transmembrane region" description="Helical" evidence="1">
    <location>
        <begin position="12"/>
        <end position="33"/>
    </location>
</feature>
<organism evidence="2 3">
    <name type="scientific">Methanolobus tindarius DSM 2278</name>
    <dbReference type="NCBI Taxonomy" id="1090322"/>
    <lineage>
        <taxon>Archaea</taxon>
        <taxon>Methanobacteriati</taxon>
        <taxon>Methanobacteriota</taxon>
        <taxon>Stenosarchaea group</taxon>
        <taxon>Methanomicrobia</taxon>
        <taxon>Methanosarcinales</taxon>
        <taxon>Methanosarcinaceae</taxon>
        <taxon>Methanolobus</taxon>
    </lineage>
</organism>
<proteinExistence type="predicted"/>